<protein>
    <submittedName>
        <fullName evidence="1">Uncharacterized protein</fullName>
    </submittedName>
</protein>
<dbReference type="AlphaFoldDB" id="A0A4Y2QB23"/>
<evidence type="ECO:0000313" key="1">
    <source>
        <dbReference type="EMBL" id="GBN60779.1"/>
    </source>
</evidence>
<dbReference type="Proteomes" id="UP000499080">
    <property type="component" value="Unassembled WGS sequence"/>
</dbReference>
<keyword evidence="2" id="KW-1185">Reference proteome</keyword>
<proteinExistence type="predicted"/>
<name>A0A4Y2QB23_ARAVE</name>
<organism evidence="1 2">
    <name type="scientific">Araneus ventricosus</name>
    <name type="common">Orbweaver spider</name>
    <name type="synonym">Epeira ventricosa</name>
    <dbReference type="NCBI Taxonomy" id="182803"/>
    <lineage>
        <taxon>Eukaryota</taxon>
        <taxon>Metazoa</taxon>
        <taxon>Ecdysozoa</taxon>
        <taxon>Arthropoda</taxon>
        <taxon>Chelicerata</taxon>
        <taxon>Arachnida</taxon>
        <taxon>Araneae</taxon>
        <taxon>Araneomorphae</taxon>
        <taxon>Entelegynae</taxon>
        <taxon>Araneoidea</taxon>
        <taxon>Araneidae</taxon>
        <taxon>Araneus</taxon>
    </lineage>
</organism>
<accession>A0A4Y2QB23</accession>
<evidence type="ECO:0000313" key="2">
    <source>
        <dbReference type="Proteomes" id="UP000499080"/>
    </source>
</evidence>
<comment type="caution">
    <text evidence="1">The sequence shown here is derived from an EMBL/GenBank/DDBJ whole genome shotgun (WGS) entry which is preliminary data.</text>
</comment>
<dbReference type="EMBL" id="BGPR01137803">
    <property type="protein sequence ID" value="GBN60779.1"/>
    <property type="molecule type" value="Genomic_DNA"/>
</dbReference>
<feature type="non-terminal residue" evidence="1">
    <location>
        <position position="1"/>
    </location>
</feature>
<reference evidence="1 2" key="1">
    <citation type="journal article" date="2019" name="Sci. Rep.">
        <title>Orb-weaving spider Araneus ventricosus genome elucidates the spidroin gene catalogue.</title>
        <authorList>
            <person name="Kono N."/>
            <person name="Nakamura H."/>
            <person name="Ohtoshi R."/>
            <person name="Moran D.A.P."/>
            <person name="Shinohara A."/>
            <person name="Yoshida Y."/>
            <person name="Fujiwara M."/>
            <person name="Mori M."/>
            <person name="Tomita M."/>
            <person name="Arakawa K."/>
        </authorList>
    </citation>
    <scope>NUCLEOTIDE SEQUENCE [LARGE SCALE GENOMIC DNA]</scope>
</reference>
<gene>
    <name evidence="1" type="ORF">AVEN_244843_1</name>
</gene>
<sequence>VLQVEGAPRHCRCVPKIWIDLVDSKREIHTRFNSLHDEGNTRGSILWKEFFATKAAAVHPMVLQSGRCTNILDVCQNLDLVDQKSEIHTRFNSLHDEGNTRGSILWKYSRTLIIRTNLDR</sequence>